<accession>A0A6J6UFX3</accession>
<dbReference type="EMBL" id="CAFBMG010000283">
    <property type="protein sequence ID" value="CAB4924006.1"/>
    <property type="molecule type" value="Genomic_DNA"/>
</dbReference>
<organism evidence="1">
    <name type="scientific">freshwater metagenome</name>
    <dbReference type="NCBI Taxonomy" id="449393"/>
    <lineage>
        <taxon>unclassified sequences</taxon>
        <taxon>metagenomes</taxon>
        <taxon>ecological metagenomes</taxon>
    </lineage>
</organism>
<protein>
    <submittedName>
        <fullName evidence="1">Unannotated protein</fullName>
    </submittedName>
</protein>
<dbReference type="EMBL" id="CAEZYU010000122">
    <property type="protein sequence ID" value="CAB4757437.1"/>
    <property type="molecule type" value="Genomic_DNA"/>
</dbReference>
<dbReference type="PROSITE" id="PS51257">
    <property type="entry name" value="PROKAR_LIPOPROTEIN"/>
    <property type="match status" value="1"/>
</dbReference>
<evidence type="ECO:0000313" key="1">
    <source>
        <dbReference type="EMBL" id="CAB4757437.1"/>
    </source>
</evidence>
<evidence type="ECO:0000313" key="2">
    <source>
        <dbReference type="EMBL" id="CAB4924006.1"/>
    </source>
</evidence>
<gene>
    <name evidence="1" type="ORF">UFOPK2766_02008</name>
    <name evidence="2" type="ORF">UFOPK3519_02086</name>
</gene>
<reference evidence="1" key="1">
    <citation type="submission" date="2020-05" db="EMBL/GenBank/DDBJ databases">
        <authorList>
            <person name="Chiriac C."/>
            <person name="Salcher M."/>
            <person name="Ghai R."/>
            <person name="Kavagutti S V."/>
        </authorList>
    </citation>
    <scope>NUCLEOTIDE SEQUENCE</scope>
</reference>
<sequence length="272" mass="26487">MKRAVRVSLALCVVAGAAAACTPAAPGGGTGGGGGGTADTTKPSVLSVDVSPLAVAPGGSFTISALVTDAVGVNTVAFAVRRNGAPAGFCATTATLVSGNAQAGQWDLTCTAPAVVNSGTYQVNTAAADLANNATVIGDGPVSATSGHFSITGSTSDAVAPVVVSVTPAPTTVVRGSSFTITARVTDDTGVGAVLFQVRRNNTTPGWCVAQAALTSGTAIDGIWTYQCTVPVGAAAGNYTISTATNDVLNNVAYLGDVATVTATSGNFTVTL</sequence>
<dbReference type="Pfam" id="PF17957">
    <property type="entry name" value="Big_7"/>
    <property type="match status" value="1"/>
</dbReference>
<name>A0A6J6UFX3_9ZZZZ</name>
<proteinExistence type="predicted"/>
<dbReference type="AlphaFoldDB" id="A0A6J6UFX3"/>